<evidence type="ECO:0000259" key="1">
    <source>
        <dbReference type="Pfam" id="PF07978"/>
    </source>
</evidence>
<organism evidence="2 3">
    <name type="scientific">Pseudonocardia eucalypti</name>
    <dbReference type="NCBI Taxonomy" id="648755"/>
    <lineage>
        <taxon>Bacteria</taxon>
        <taxon>Bacillati</taxon>
        <taxon>Actinomycetota</taxon>
        <taxon>Actinomycetes</taxon>
        <taxon>Pseudonocardiales</taxon>
        <taxon>Pseudonocardiaceae</taxon>
        <taxon>Pseudonocardia</taxon>
    </lineage>
</organism>
<dbReference type="SUPFAM" id="SSF54909">
    <property type="entry name" value="Dimeric alpha+beta barrel"/>
    <property type="match status" value="1"/>
</dbReference>
<dbReference type="Proteomes" id="UP001428817">
    <property type="component" value="Unassembled WGS sequence"/>
</dbReference>
<dbReference type="Gene3D" id="3.30.70.100">
    <property type="match status" value="1"/>
</dbReference>
<protein>
    <submittedName>
        <fullName evidence="2">NIPSNAP family protein</fullName>
    </submittedName>
</protein>
<sequence>MIYEIREYTTVPGRMPALVKRFNEHTLGLFQKHGIDLDFISLTGFGDNTGNELVYVVRFEDYGDLERKWAAFQGDPDWQAAKAASEADGPIVANISRRILSPSAFEAAQ</sequence>
<gene>
    <name evidence="2" type="ORF">GCM10023321_38260</name>
</gene>
<keyword evidence="3" id="KW-1185">Reference proteome</keyword>
<feature type="domain" description="NIPSNAP" evidence="1">
    <location>
        <begin position="3"/>
        <end position="105"/>
    </location>
</feature>
<evidence type="ECO:0000313" key="3">
    <source>
        <dbReference type="Proteomes" id="UP001428817"/>
    </source>
</evidence>
<proteinExistence type="predicted"/>
<dbReference type="Pfam" id="PF07978">
    <property type="entry name" value="NIPSNAP"/>
    <property type="match status" value="1"/>
</dbReference>
<accession>A0ABP9Q880</accession>
<evidence type="ECO:0000313" key="2">
    <source>
        <dbReference type="EMBL" id="GAA5158457.1"/>
    </source>
</evidence>
<dbReference type="InterPro" id="IPR011008">
    <property type="entry name" value="Dimeric_a/b-barrel"/>
</dbReference>
<dbReference type="RefSeq" id="WP_185059096.1">
    <property type="nucleotide sequence ID" value="NZ_BAABJP010000015.1"/>
</dbReference>
<name>A0ABP9Q880_9PSEU</name>
<dbReference type="EMBL" id="BAABJP010000015">
    <property type="protein sequence ID" value="GAA5158457.1"/>
    <property type="molecule type" value="Genomic_DNA"/>
</dbReference>
<reference evidence="3" key="1">
    <citation type="journal article" date="2019" name="Int. J. Syst. Evol. Microbiol.">
        <title>The Global Catalogue of Microorganisms (GCM) 10K type strain sequencing project: providing services to taxonomists for standard genome sequencing and annotation.</title>
        <authorList>
            <consortium name="The Broad Institute Genomics Platform"/>
            <consortium name="The Broad Institute Genome Sequencing Center for Infectious Disease"/>
            <person name="Wu L."/>
            <person name="Ma J."/>
        </authorList>
    </citation>
    <scope>NUCLEOTIDE SEQUENCE [LARGE SCALE GENOMIC DNA]</scope>
    <source>
        <strain evidence="3">JCM 18303</strain>
    </source>
</reference>
<comment type="caution">
    <text evidence="2">The sequence shown here is derived from an EMBL/GenBank/DDBJ whole genome shotgun (WGS) entry which is preliminary data.</text>
</comment>
<dbReference type="InterPro" id="IPR012577">
    <property type="entry name" value="NIPSNAP"/>
</dbReference>